<gene>
    <name evidence="2" type="ORF">GCM10022222_56750</name>
</gene>
<name>A0ABP6XGA3_9PSEU</name>
<comment type="caution">
    <text evidence="2">The sequence shown here is derived from an EMBL/GenBank/DDBJ whole genome shotgun (WGS) entry which is preliminary data.</text>
</comment>
<reference evidence="3" key="1">
    <citation type="journal article" date="2019" name="Int. J. Syst. Evol. Microbiol.">
        <title>The Global Catalogue of Microorganisms (GCM) 10K type strain sequencing project: providing services to taxonomists for standard genome sequencing and annotation.</title>
        <authorList>
            <consortium name="The Broad Institute Genomics Platform"/>
            <consortium name="The Broad Institute Genome Sequencing Center for Infectious Disease"/>
            <person name="Wu L."/>
            <person name="Ma J."/>
        </authorList>
    </citation>
    <scope>NUCLEOTIDE SEQUENCE [LARGE SCALE GENOMIC DNA]</scope>
    <source>
        <strain evidence="3">JCM 16898</strain>
    </source>
</reference>
<dbReference type="EMBL" id="BAAAZN010000013">
    <property type="protein sequence ID" value="GAA3565627.1"/>
    <property type="molecule type" value="Genomic_DNA"/>
</dbReference>
<proteinExistence type="predicted"/>
<protein>
    <submittedName>
        <fullName evidence="2">Phage holin family protein</fullName>
    </submittedName>
</protein>
<feature type="transmembrane region" description="Helical" evidence="1">
    <location>
        <begin position="51"/>
        <end position="79"/>
    </location>
</feature>
<accession>A0ABP6XGA3</accession>
<dbReference type="Pfam" id="PF07332">
    <property type="entry name" value="Phage_holin_3_6"/>
    <property type="match status" value="1"/>
</dbReference>
<evidence type="ECO:0000313" key="2">
    <source>
        <dbReference type="EMBL" id="GAA3565627.1"/>
    </source>
</evidence>
<dbReference type="Proteomes" id="UP001500689">
    <property type="component" value="Unassembled WGS sequence"/>
</dbReference>
<organism evidence="2 3">
    <name type="scientific">Amycolatopsis ultiminotia</name>
    <dbReference type="NCBI Taxonomy" id="543629"/>
    <lineage>
        <taxon>Bacteria</taxon>
        <taxon>Bacillati</taxon>
        <taxon>Actinomycetota</taxon>
        <taxon>Actinomycetes</taxon>
        <taxon>Pseudonocardiales</taxon>
        <taxon>Pseudonocardiaceae</taxon>
        <taxon>Amycolatopsis</taxon>
    </lineage>
</organism>
<keyword evidence="1" id="KW-0472">Membrane</keyword>
<evidence type="ECO:0000256" key="1">
    <source>
        <dbReference type="SAM" id="Phobius"/>
    </source>
</evidence>
<keyword evidence="1" id="KW-1133">Transmembrane helix</keyword>
<keyword evidence="1" id="KW-0812">Transmembrane</keyword>
<evidence type="ECO:0000313" key="3">
    <source>
        <dbReference type="Proteomes" id="UP001500689"/>
    </source>
</evidence>
<feature type="transmembrane region" description="Helical" evidence="1">
    <location>
        <begin position="85"/>
        <end position="105"/>
    </location>
</feature>
<dbReference type="RefSeq" id="WP_344865188.1">
    <property type="nucleotide sequence ID" value="NZ_BAAAZN010000013.1"/>
</dbReference>
<sequence>MRHDEVQPDPAGGQSASDLVSQLSDQGRRLIRDELRLAGFELRDKGKRMGLGAGMAGAAGLLALAGGAVLVAAAVLALALVLPGWAAALVVAGALFVIAGAAGLLGRAKIAGASPPLPEEAIEGVRADVETAKQGVHS</sequence>
<dbReference type="InterPro" id="IPR009937">
    <property type="entry name" value="Phage_holin_3_6"/>
</dbReference>
<keyword evidence="3" id="KW-1185">Reference proteome</keyword>